<keyword evidence="2" id="KW-1185">Reference proteome</keyword>
<evidence type="ECO:0000313" key="1">
    <source>
        <dbReference type="EMBL" id="GGM84704.1"/>
    </source>
</evidence>
<dbReference type="Proteomes" id="UP000637578">
    <property type="component" value="Unassembled WGS sequence"/>
</dbReference>
<reference evidence="1" key="1">
    <citation type="journal article" date="2014" name="Int. J. Syst. Evol. Microbiol.">
        <title>Complete genome sequence of Corynebacterium casei LMG S-19264T (=DSM 44701T), isolated from a smear-ripened cheese.</title>
        <authorList>
            <consortium name="US DOE Joint Genome Institute (JGI-PGF)"/>
            <person name="Walter F."/>
            <person name="Albersmeier A."/>
            <person name="Kalinowski J."/>
            <person name="Ruckert C."/>
        </authorList>
    </citation>
    <scope>NUCLEOTIDE SEQUENCE</scope>
    <source>
        <strain evidence="1">CGMCC 4.5737</strain>
    </source>
</reference>
<reference evidence="1" key="2">
    <citation type="submission" date="2020-09" db="EMBL/GenBank/DDBJ databases">
        <authorList>
            <person name="Sun Q."/>
            <person name="Zhou Y."/>
        </authorList>
    </citation>
    <scope>NUCLEOTIDE SEQUENCE</scope>
    <source>
        <strain evidence="1">CGMCC 4.5737</strain>
    </source>
</reference>
<dbReference type="EMBL" id="BMMK01000079">
    <property type="protein sequence ID" value="GGM84704.1"/>
    <property type="molecule type" value="Genomic_DNA"/>
</dbReference>
<sequence length="134" mass="14672">MNHLIGTVRHLLSAIAGAEDREAPSPLVVIDVAPAPDELDPADDEGDDTLWWPLAAAPLTGADTRRVPRTPTAAEHRALLHLMRSGHLELGRRPRRLRYDGALWDALPVVTTPAGRVQLRRLGGHTPAREVRAR</sequence>
<protein>
    <submittedName>
        <fullName evidence="1">Uncharacterized protein</fullName>
    </submittedName>
</protein>
<dbReference type="AlphaFoldDB" id="A0A8J3CLS5"/>
<proteinExistence type="predicted"/>
<organism evidence="1 2">
    <name type="scientific">Longimycelium tulufanense</name>
    <dbReference type="NCBI Taxonomy" id="907463"/>
    <lineage>
        <taxon>Bacteria</taxon>
        <taxon>Bacillati</taxon>
        <taxon>Actinomycetota</taxon>
        <taxon>Actinomycetes</taxon>
        <taxon>Pseudonocardiales</taxon>
        <taxon>Pseudonocardiaceae</taxon>
        <taxon>Longimycelium</taxon>
    </lineage>
</organism>
<comment type="caution">
    <text evidence="1">The sequence shown here is derived from an EMBL/GenBank/DDBJ whole genome shotgun (WGS) entry which is preliminary data.</text>
</comment>
<gene>
    <name evidence="1" type="ORF">GCM10012275_64290</name>
</gene>
<accession>A0A8J3CLS5</accession>
<dbReference type="RefSeq" id="WP_189062205.1">
    <property type="nucleotide sequence ID" value="NZ_BMMK01000079.1"/>
</dbReference>
<evidence type="ECO:0000313" key="2">
    <source>
        <dbReference type="Proteomes" id="UP000637578"/>
    </source>
</evidence>
<name>A0A8J3CLS5_9PSEU</name>